<evidence type="ECO:0000313" key="2">
    <source>
        <dbReference type="EMBL" id="KKQ89788.1"/>
    </source>
</evidence>
<comment type="caution">
    <text evidence="2">The sequence shown here is derived from an EMBL/GenBank/DDBJ whole genome shotgun (WGS) entry which is preliminary data.</text>
</comment>
<feature type="non-terminal residue" evidence="2">
    <location>
        <position position="1"/>
    </location>
</feature>
<dbReference type="GO" id="GO:0032259">
    <property type="term" value="P:methylation"/>
    <property type="evidence" value="ECO:0007669"/>
    <property type="project" value="UniProtKB-KW"/>
</dbReference>
<proteinExistence type="predicted"/>
<dbReference type="Pfam" id="PF18135">
    <property type="entry name" value="Type_ISP_C"/>
    <property type="match status" value="1"/>
</dbReference>
<reference evidence="2 3" key="1">
    <citation type="journal article" date="2015" name="Nature">
        <title>rRNA introns, odd ribosomes, and small enigmatic genomes across a large radiation of phyla.</title>
        <authorList>
            <person name="Brown C.T."/>
            <person name="Hug L.A."/>
            <person name="Thomas B.C."/>
            <person name="Sharon I."/>
            <person name="Castelle C.J."/>
            <person name="Singh A."/>
            <person name="Wilkins M.J."/>
            <person name="Williams K.H."/>
            <person name="Banfield J.F."/>
        </authorList>
    </citation>
    <scope>NUCLEOTIDE SEQUENCE [LARGE SCALE GENOMIC DNA]</scope>
</reference>
<protein>
    <submittedName>
        <fullName evidence="2">Adenine specific DNA methyltransferase</fullName>
    </submittedName>
</protein>
<dbReference type="GO" id="GO:0008168">
    <property type="term" value="F:methyltransferase activity"/>
    <property type="evidence" value="ECO:0007669"/>
    <property type="project" value="UniProtKB-KW"/>
</dbReference>
<dbReference type="Proteomes" id="UP000033934">
    <property type="component" value="Unassembled WGS sequence"/>
</dbReference>
<feature type="domain" description="Type ISP restriction-modification enzyme LLaBIII C-terminal specificity" evidence="1">
    <location>
        <begin position="27"/>
        <end position="387"/>
    </location>
</feature>
<keyword evidence="2" id="KW-0489">Methyltransferase</keyword>
<gene>
    <name evidence="2" type="ORF">UT11_C0019G0013</name>
</gene>
<organism evidence="2 3">
    <name type="scientific">Berkelbacteria bacterium GW2011_GWA2_38_9</name>
    <dbReference type="NCBI Taxonomy" id="1618334"/>
    <lineage>
        <taxon>Bacteria</taxon>
        <taxon>Candidatus Berkelbacteria</taxon>
    </lineage>
</organism>
<dbReference type="InterPro" id="IPR041635">
    <property type="entry name" value="Type_ISP_LLaBIII_C"/>
</dbReference>
<dbReference type="EMBL" id="LBVO01000019">
    <property type="protein sequence ID" value="KKQ89788.1"/>
    <property type="molecule type" value="Genomic_DNA"/>
</dbReference>
<evidence type="ECO:0000259" key="1">
    <source>
        <dbReference type="Pfam" id="PF18135"/>
    </source>
</evidence>
<evidence type="ECO:0000313" key="3">
    <source>
        <dbReference type="Proteomes" id="UP000033934"/>
    </source>
</evidence>
<sequence length="404" mass="47928">PSDPYYFFVPKNDKGFEQYKAFWQVNKIFPVNSVGVVTGRDDFVIDFDRDQLERRIRSFIESKEDNDYIKAIFHLKDKPASKWFVSDTRTKLQEDPNWQNCFTKILYRPFDERWIFYHPTLVERTRKEVMKNMLEPNLALISHRREELKLPYTHFLVTDIITEHGCLSGKTTNFHFPLYIYNQKEQSEQNSLLEDNQSDNPQKTVNISYKLVEELVAAFQKEVSPEEIFYYIYAIFYSNTYRQKYQEFLKVDFPRVPFTKDYDLFVRLGKLGKKLVDLHLLRSPELNKPIVKFYGDGDNRVKIRNYQPVQSGANWQVANKLEETDGAVKINETQSFDGIAKPVWNYYVGGYQVLDKWLKDRTDRVLTSEDIKHYCQVATALAKTIEIQKKIDELYPEVEKSLIL</sequence>
<accession>A0A0G0LCV7</accession>
<name>A0A0G0LCV7_9BACT</name>
<keyword evidence="2" id="KW-0808">Transferase</keyword>
<dbReference type="AlphaFoldDB" id="A0A0G0LCV7"/>